<reference evidence="2 3" key="1">
    <citation type="journal article" date="2014" name="Int. J. Syst. Evol. Microbiol.">
        <title>Complete genome sequence of Corynebacterium casei LMG S-19264T (=DSM 44701T), isolated from a smear-ripened cheese.</title>
        <authorList>
            <consortium name="US DOE Joint Genome Institute (JGI-PGF)"/>
            <person name="Walter F."/>
            <person name="Albersmeier A."/>
            <person name="Kalinowski J."/>
            <person name="Ruckert C."/>
        </authorList>
    </citation>
    <scope>NUCLEOTIDE SEQUENCE [LARGE SCALE GENOMIC DNA]</scope>
    <source>
        <strain evidence="2 3">CGMCC 1.15286</strain>
    </source>
</reference>
<dbReference type="RefSeq" id="WP_229692069.1">
    <property type="nucleotide sequence ID" value="NZ_BMHY01000003.1"/>
</dbReference>
<dbReference type="AlphaFoldDB" id="A0A917H2A1"/>
<dbReference type="Proteomes" id="UP000600247">
    <property type="component" value="Unassembled WGS sequence"/>
</dbReference>
<evidence type="ECO:0000313" key="2">
    <source>
        <dbReference type="EMBL" id="GGG65152.1"/>
    </source>
</evidence>
<gene>
    <name evidence="2" type="ORF">GCM10010918_19110</name>
</gene>
<organism evidence="2 3">
    <name type="scientific">Paenibacillus radicis</name>
    <name type="common">ex Gao et al. 2016</name>
    <dbReference type="NCBI Taxonomy" id="1737354"/>
    <lineage>
        <taxon>Bacteria</taxon>
        <taxon>Bacillati</taxon>
        <taxon>Bacillota</taxon>
        <taxon>Bacilli</taxon>
        <taxon>Bacillales</taxon>
        <taxon>Paenibacillaceae</taxon>
        <taxon>Paenibacillus</taxon>
    </lineage>
</organism>
<feature type="transmembrane region" description="Helical" evidence="1">
    <location>
        <begin position="53"/>
        <end position="78"/>
    </location>
</feature>
<comment type="caution">
    <text evidence="2">The sequence shown here is derived from an EMBL/GenBank/DDBJ whole genome shotgun (WGS) entry which is preliminary data.</text>
</comment>
<evidence type="ECO:0000313" key="3">
    <source>
        <dbReference type="Proteomes" id="UP000600247"/>
    </source>
</evidence>
<feature type="transmembrane region" description="Helical" evidence="1">
    <location>
        <begin position="84"/>
        <end position="103"/>
    </location>
</feature>
<keyword evidence="3" id="KW-1185">Reference proteome</keyword>
<feature type="transmembrane region" description="Helical" evidence="1">
    <location>
        <begin position="110"/>
        <end position="129"/>
    </location>
</feature>
<sequence>MIVIQLTAIVAAVILLAVAIFQVLLSLGAPLAEYSWGGRHTGVLPVRLRVMSLVSVFILLLMGAVCLVHAGVGFSVIADWPTRTILWIFAVFLALNTLGNMASQSVKEKLVMTPLSAAACLLCLLLAWFG</sequence>
<accession>A0A917H2A1</accession>
<name>A0A917H2A1_9BACL</name>
<feature type="transmembrane region" description="Helical" evidence="1">
    <location>
        <begin position="6"/>
        <end position="32"/>
    </location>
</feature>
<evidence type="ECO:0000256" key="1">
    <source>
        <dbReference type="SAM" id="Phobius"/>
    </source>
</evidence>
<proteinExistence type="predicted"/>
<dbReference type="EMBL" id="BMHY01000003">
    <property type="protein sequence ID" value="GGG65152.1"/>
    <property type="molecule type" value="Genomic_DNA"/>
</dbReference>
<keyword evidence="1" id="KW-0812">Transmembrane</keyword>
<keyword evidence="1" id="KW-1133">Transmembrane helix</keyword>
<keyword evidence="1" id="KW-0472">Membrane</keyword>
<protein>
    <submittedName>
        <fullName evidence="2">Uncharacterized protein</fullName>
    </submittedName>
</protein>